<dbReference type="SMART" id="SM00345">
    <property type="entry name" value="HTH_GNTR"/>
    <property type="match status" value="1"/>
</dbReference>
<reference evidence="7" key="1">
    <citation type="journal article" date="2019" name="Int. J. Syst. Evol. Microbiol.">
        <title>The Global Catalogue of Microorganisms (GCM) 10K type strain sequencing project: providing services to taxonomists for standard genome sequencing and annotation.</title>
        <authorList>
            <consortium name="The Broad Institute Genomics Platform"/>
            <consortium name="The Broad Institute Genome Sequencing Center for Infectious Disease"/>
            <person name="Wu L."/>
            <person name="Ma J."/>
        </authorList>
    </citation>
    <scope>NUCLEOTIDE SEQUENCE [LARGE SCALE GENOMIC DNA]</scope>
    <source>
        <strain evidence="7">JCM 18302</strain>
    </source>
</reference>
<keyword evidence="3" id="KW-0804">Transcription</keyword>
<dbReference type="InterPro" id="IPR036390">
    <property type="entry name" value="WH_DNA-bd_sf"/>
</dbReference>
<dbReference type="InterPro" id="IPR008920">
    <property type="entry name" value="TF_FadR/GntR_C"/>
</dbReference>
<dbReference type="Gene3D" id="1.20.120.530">
    <property type="entry name" value="GntR ligand-binding domain-like"/>
    <property type="match status" value="1"/>
</dbReference>
<evidence type="ECO:0000256" key="2">
    <source>
        <dbReference type="ARBA" id="ARBA00023125"/>
    </source>
</evidence>
<protein>
    <submittedName>
        <fullName evidence="6">FadR/GntR family transcriptional regulator</fullName>
    </submittedName>
</protein>
<proteinExistence type="predicted"/>
<dbReference type="SMART" id="SM00895">
    <property type="entry name" value="FCD"/>
    <property type="match status" value="1"/>
</dbReference>
<dbReference type="PANTHER" id="PTHR43537:SF5">
    <property type="entry name" value="UXU OPERON TRANSCRIPTIONAL REGULATOR"/>
    <property type="match status" value="1"/>
</dbReference>
<feature type="compositionally biased region" description="Polar residues" evidence="4">
    <location>
        <begin position="1"/>
        <end position="13"/>
    </location>
</feature>
<dbReference type="PRINTS" id="PR00035">
    <property type="entry name" value="HTHGNTR"/>
</dbReference>
<dbReference type="RefSeq" id="WP_345609305.1">
    <property type="nucleotide sequence ID" value="NZ_BAABJO010000026.1"/>
</dbReference>
<name>A0ABP9NSE6_9PSEU</name>
<accession>A0ABP9NSE6</accession>
<comment type="caution">
    <text evidence="6">The sequence shown here is derived from an EMBL/GenBank/DDBJ whole genome shotgun (WGS) entry which is preliminary data.</text>
</comment>
<organism evidence="6 7">
    <name type="scientific">Pseudonocardia adelaidensis</name>
    <dbReference type="NCBI Taxonomy" id="648754"/>
    <lineage>
        <taxon>Bacteria</taxon>
        <taxon>Bacillati</taxon>
        <taxon>Actinomycetota</taxon>
        <taxon>Actinomycetes</taxon>
        <taxon>Pseudonocardiales</taxon>
        <taxon>Pseudonocardiaceae</taxon>
        <taxon>Pseudonocardia</taxon>
    </lineage>
</organism>
<feature type="domain" description="HTH gntR-type" evidence="5">
    <location>
        <begin position="29"/>
        <end position="99"/>
    </location>
</feature>
<dbReference type="PROSITE" id="PS50949">
    <property type="entry name" value="HTH_GNTR"/>
    <property type="match status" value="1"/>
</dbReference>
<dbReference type="Gene3D" id="1.10.10.10">
    <property type="entry name" value="Winged helix-like DNA-binding domain superfamily/Winged helix DNA-binding domain"/>
    <property type="match status" value="1"/>
</dbReference>
<dbReference type="EMBL" id="BAABJO010000026">
    <property type="protein sequence ID" value="GAA5133110.1"/>
    <property type="molecule type" value="Genomic_DNA"/>
</dbReference>
<dbReference type="SUPFAM" id="SSF46785">
    <property type="entry name" value="Winged helix' DNA-binding domain"/>
    <property type="match status" value="1"/>
</dbReference>
<dbReference type="SUPFAM" id="SSF48008">
    <property type="entry name" value="GntR ligand-binding domain-like"/>
    <property type="match status" value="1"/>
</dbReference>
<gene>
    <name evidence="6" type="ORF">GCM10023320_58780</name>
</gene>
<dbReference type="InterPro" id="IPR000524">
    <property type="entry name" value="Tscrpt_reg_HTH_GntR"/>
</dbReference>
<dbReference type="InterPro" id="IPR036388">
    <property type="entry name" value="WH-like_DNA-bd_sf"/>
</dbReference>
<evidence type="ECO:0000313" key="6">
    <source>
        <dbReference type="EMBL" id="GAA5133110.1"/>
    </source>
</evidence>
<dbReference type="Pfam" id="PF00392">
    <property type="entry name" value="GntR"/>
    <property type="match status" value="1"/>
</dbReference>
<dbReference type="Pfam" id="PF07729">
    <property type="entry name" value="FCD"/>
    <property type="match status" value="1"/>
</dbReference>
<keyword evidence="1" id="KW-0805">Transcription regulation</keyword>
<evidence type="ECO:0000256" key="1">
    <source>
        <dbReference type="ARBA" id="ARBA00023015"/>
    </source>
</evidence>
<evidence type="ECO:0000256" key="3">
    <source>
        <dbReference type="ARBA" id="ARBA00023163"/>
    </source>
</evidence>
<dbReference type="Proteomes" id="UP001500804">
    <property type="component" value="Unassembled WGS sequence"/>
</dbReference>
<sequence>MTRPGTTSPSTDGGSAPNKGDLLSKVSVGRISEVIVDQIRLLIRSGQLTAGDRLPSERELCERFGVSRVTVREALRVLEANGLVDIRVGARGGAFVTAPSSRMVGEGIADLISLSSLSALEVTEARMVFELGLVPLACERATEEDIAELYEICDRSSAALESDDYPLTLSAEWHSRFARSTHNRAITLLAESLHDPMIRSLQEARSSEPAHGRLGVEEHRALVDALAARDAERATELMRVHLTRTASRVSGAEDPARIG</sequence>
<feature type="region of interest" description="Disordered" evidence="4">
    <location>
        <begin position="1"/>
        <end position="21"/>
    </location>
</feature>
<evidence type="ECO:0000259" key="5">
    <source>
        <dbReference type="PROSITE" id="PS50949"/>
    </source>
</evidence>
<keyword evidence="7" id="KW-1185">Reference proteome</keyword>
<dbReference type="CDD" id="cd07377">
    <property type="entry name" value="WHTH_GntR"/>
    <property type="match status" value="1"/>
</dbReference>
<keyword evidence="2" id="KW-0238">DNA-binding</keyword>
<dbReference type="PANTHER" id="PTHR43537">
    <property type="entry name" value="TRANSCRIPTIONAL REGULATOR, GNTR FAMILY"/>
    <property type="match status" value="1"/>
</dbReference>
<dbReference type="InterPro" id="IPR011711">
    <property type="entry name" value="GntR_C"/>
</dbReference>
<evidence type="ECO:0000313" key="7">
    <source>
        <dbReference type="Proteomes" id="UP001500804"/>
    </source>
</evidence>
<evidence type="ECO:0000256" key="4">
    <source>
        <dbReference type="SAM" id="MobiDB-lite"/>
    </source>
</evidence>